<reference evidence="8" key="1">
    <citation type="submission" date="2021-11" db="EMBL/GenBank/DDBJ databases">
        <title>Description of a new species Pelosinus isolated from the bottom sediments of Lake Baikal.</title>
        <authorList>
            <person name="Zakharyuk A."/>
        </authorList>
    </citation>
    <scope>NUCLEOTIDE SEQUENCE</scope>
    <source>
        <strain evidence="8">Bkl1</strain>
    </source>
</reference>
<sequence>MVHRIILRVGVVFAAIVCIVTLYGVPCAQAAMISTKSEISIGRDVGKQLEKKYGVVDDPALQERVTKIGMNMVAVSDRKDLPYSFKVLNSKDVNAMAAPGGFIYIFKGLVDLMPSDDELAGVIGHEIGHVVKRHSVKQIEKNLLLNIGFIAVFGDKAAILQNLAMNAIMAGYSRSDEREADYLGYVHSSKAGYNPYSMKMGLLKLSSLEKGSQSDLFSDHPESKERIALVQNFLDKDKIHPKAQLAPDGKSGLVVDGAWQLPTISAEYGGYKPLYRAYFVAGSLYRISQLTNYNPDKYILDYDGENVILFYDDIQILTITPEDAMFHGMSVMDLAGSHVDKLKEWNPKAL</sequence>
<evidence type="ECO:0000313" key="9">
    <source>
        <dbReference type="Proteomes" id="UP001165492"/>
    </source>
</evidence>
<evidence type="ECO:0000256" key="4">
    <source>
        <dbReference type="ARBA" id="ARBA00022833"/>
    </source>
</evidence>
<dbReference type="InterPro" id="IPR051156">
    <property type="entry name" value="Mito/Outer_Membr_Metalloprot"/>
</dbReference>
<dbReference type="EMBL" id="JAJHJB010000032">
    <property type="protein sequence ID" value="MCC5467405.1"/>
    <property type="molecule type" value="Genomic_DNA"/>
</dbReference>
<organism evidence="8 9">
    <name type="scientific">Pelosinus baikalensis</name>
    <dbReference type="NCBI Taxonomy" id="2892015"/>
    <lineage>
        <taxon>Bacteria</taxon>
        <taxon>Bacillati</taxon>
        <taxon>Bacillota</taxon>
        <taxon>Negativicutes</taxon>
        <taxon>Selenomonadales</taxon>
        <taxon>Sporomusaceae</taxon>
        <taxon>Pelosinus</taxon>
    </lineage>
</organism>
<evidence type="ECO:0000256" key="6">
    <source>
        <dbReference type="RuleBase" id="RU003983"/>
    </source>
</evidence>
<keyword evidence="9" id="KW-1185">Reference proteome</keyword>
<dbReference type="InterPro" id="IPR001915">
    <property type="entry name" value="Peptidase_M48"/>
</dbReference>
<evidence type="ECO:0000256" key="2">
    <source>
        <dbReference type="ARBA" id="ARBA00022723"/>
    </source>
</evidence>
<accession>A0ABS8HW66</accession>
<dbReference type="RefSeq" id="WP_229536413.1">
    <property type="nucleotide sequence ID" value="NZ_JAJHJB010000032.1"/>
</dbReference>
<dbReference type="Pfam" id="PF01435">
    <property type="entry name" value="Peptidase_M48"/>
    <property type="match status" value="1"/>
</dbReference>
<comment type="similarity">
    <text evidence="6">Belongs to the peptidase M48 family.</text>
</comment>
<gene>
    <name evidence="8" type="ORF">LMF89_18890</name>
</gene>
<keyword evidence="2" id="KW-0479">Metal-binding</keyword>
<feature type="domain" description="Peptidase M48" evidence="7">
    <location>
        <begin position="60"/>
        <end position="230"/>
    </location>
</feature>
<keyword evidence="3 6" id="KW-0378">Hydrolase</keyword>
<keyword evidence="5 6" id="KW-0482">Metalloprotease</keyword>
<comment type="cofactor">
    <cofactor evidence="6">
        <name>Zn(2+)</name>
        <dbReference type="ChEBI" id="CHEBI:29105"/>
    </cofactor>
    <text evidence="6">Binds 1 zinc ion per subunit.</text>
</comment>
<dbReference type="Proteomes" id="UP001165492">
    <property type="component" value="Unassembled WGS sequence"/>
</dbReference>
<evidence type="ECO:0000256" key="1">
    <source>
        <dbReference type="ARBA" id="ARBA00022670"/>
    </source>
</evidence>
<dbReference type="PANTHER" id="PTHR22726">
    <property type="entry name" value="METALLOENDOPEPTIDASE OMA1"/>
    <property type="match status" value="1"/>
</dbReference>
<protein>
    <submittedName>
        <fullName evidence="8">M48 family metallopeptidase</fullName>
    </submittedName>
</protein>
<dbReference type="CDD" id="cd07333">
    <property type="entry name" value="M48C_bepA_like"/>
    <property type="match status" value="1"/>
</dbReference>
<name>A0ABS8HW66_9FIRM</name>
<comment type="caution">
    <text evidence="8">The sequence shown here is derived from an EMBL/GenBank/DDBJ whole genome shotgun (WGS) entry which is preliminary data.</text>
</comment>
<dbReference type="Gene3D" id="3.30.2010.10">
    <property type="entry name" value="Metalloproteases ('zincins'), catalytic domain"/>
    <property type="match status" value="1"/>
</dbReference>
<keyword evidence="1 6" id="KW-0645">Protease</keyword>
<keyword evidence="4 6" id="KW-0862">Zinc</keyword>
<evidence type="ECO:0000256" key="5">
    <source>
        <dbReference type="ARBA" id="ARBA00023049"/>
    </source>
</evidence>
<evidence type="ECO:0000256" key="3">
    <source>
        <dbReference type="ARBA" id="ARBA00022801"/>
    </source>
</evidence>
<evidence type="ECO:0000259" key="7">
    <source>
        <dbReference type="Pfam" id="PF01435"/>
    </source>
</evidence>
<proteinExistence type="inferred from homology"/>
<dbReference type="PANTHER" id="PTHR22726:SF1">
    <property type="entry name" value="METALLOENDOPEPTIDASE OMA1, MITOCHONDRIAL"/>
    <property type="match status" value="1"/>
</dbReference>
<evidence type="ECO:0000313" key="8">
    <source>
        <dbReference type="EMBL" id="MCC5467405.1"/>
    </source>
</evidence>